<evidence type="ECO:0000313" key="2">
    <source>
        <dbReference type="EMBL" id="CEM37352.1"/>
    </source>
</evidence>
<feature type="region of interest" description="Disordered" evidence="1">
    <location>
        <begin position="1"/>
        <end position="165"/>
    </location>
</feature>
<protein>
    <submittedName>
        <fullName evidence="2">Uncharacterized protein</fullName>
    </submittedName>
</protein>
<feature type="compositionally biased region" description="Low complexity" evidence="1">
    <location>
        <begin position="37"/>
        <end position="54"/>
    </location>
</feature>
<reference evidence="2" key="1">
    <citation type="submission" date="2014-11" db="EMBL/GenBank/DDBJ databases">
        <authorList>
            <person name="Otto D Thomas"/>
            <person name="Naeem Raeece"/>
        </authorList>
    </citation>
    <scope>NUCLEOTIDE SEQUENCE</scope>
</reference>
<name>A0A0G4H1T6_9ALVE</name>
<evidence type="ECO:0000256" key="1">
    <source>
        <dbReference type="SAM" id="MobiDB-lite"/>
    </source>
</evidence>
<feature type="compositionally biased region" description="Low complexity" evidence="1">
    <location>
        <begin position="148"/>
        <end position="165"/>
    </location>
</feature>
<dbReference type="AlphaFoldDB" id="A0A0G4H1T6"/>
<organism evidence="2">
    <name type="scientific">Chromera velia CCMP2878</name>
    <dbReference type="NCBI Taxonomy" id="1169474"/>
    <lineage>
        <taxon>Eukaryota</taxon>
        <taxon>Sar</taxon>
        <taxon>Alveolata</taxon>
        <taxon>Colpodellida</taxon>
        <taxon>Chromeraceae</taxon>
        <taxon>Chromera</taxon>
    </lineage>
</organism>
<accession>A0A0G4H1T6</accession>
<feature type="compositionally biased region" description="Low complexity" evidence="1">
    <location>
        <begin position="84"/>
        <end position="122"/>
    </location>
</feature>
<dbReference type="EMBL" id="CDMZ01001770">
    <property type="protein sequence ID" value="CEM37352.1"/>
    <property type="molecule type" value="Genomic_DNA"/>
</dbReference>
<dbReference type="VEuPathDB" id="CryptoDB:Cvel_24272"/>
<sequence length="165" mass="17538">MVPKSTTIIRGGSRLPPAYPCHPVGRQRTPPSADQVTHPSTTPTPPLQQQHLSPCSNSSLRISSPAVPADRFYSTGSAKRRQRSQSPMHISPSSSRPARIPHTLQKSPCKKSPLSASSSSTSEEGGAAVRKTRKRRIAPEVTPDGPEQQQASGTSQGQQSASTPT</sequence>
<proteinExistence type="predicted"/>
<gene>
    <name evidence="2" type="ORF">Cvel_24272</name>
</gene>